<keyword evidence="3" id="KW-1185">Reference proteome</keyword>
<dbReference type="Proteomes" id="UP000077069">
    <property type="component" value="Unassembled WGS sequence"/>
</dbReference>
<dbReference type="AlphaFoldDB" id="A0A177C1U4"/>
<name>A0A177C1U4_9PLEO</name>
<feature type="region of interest" description="Disordered" evidence="1">
    <location>
        <begin position="1"/>
        <end position="22"/>
    </location>
</feature>
<dbReference type="GeneID" id="28769319"/>
<evidence type="ECO:0000313" key="3">
    <source>
        <dbReference type="Proteomes" id="UP000077069"/>
    </source>
</evidence>
<sequence length="312" mass="33422">MDLSQGGRAGQALAAPTRSPYSGVYPVSASGNNYYRPPQARKDAQFAAKVTGSFANEAAYHSNSERRANVERSNATTATSLALLNARLATAATDTHTGRVNNTAHGTNVALPAHYCNDSVDIAGPSTVSRNAIISLNSGGNPAFNAPKPTSSDPSPAGFVGAEREKGTLTLTQVPQRRILAVTLGLLRSGVAAQLVQDSQWQAIKDFLDKCVPVGGGVPEYDEWLPSITVAYRYPIDDENWKNFEAVVSVFDLARDAQKVLGSSAAELDQVNARFLLAPLLPLKLPADEQIRNLLLFYKISHVDVRSNDSEE</sequence>
<evidence type="ECO:0000256" key="1">
    <source>
        <dbReference type="SAM" id="MobiDB-lite"/>
    </source>
</evidence>
<dbReference type="OrthoDB" id="3796611at2759"/>
<reference evidence="2 3" key="1">
    <citation type="submission" date="2016-05" db="EMBL/GenBank/DDBJ databases">
        <title>Comparative analysis of secretome profiles of manganese(II)-oxidizing ascomycete fungi.</title>
        <authorList>
            <consortium name="DOE Joint Genome Institute"/>
            <person name="Zeiner C.A."/>
            <person name="Purvine S.O."/>
            <person name="Zink E.M."/>
            <person name="Wu S."/>
            <person name="Pasa-Tolic L."/>
            <person name="Chaput D.L."/>
            <person name="Haridas S."/>
            <person name="Grigoriev I.V."/>
            <person name="Santelli C.M."/>
            <person name="Hansel C.M."/>
        </authorList>
    </citation>
    <scope>NUCLEOTIDE SEQUENCE [LARGE SCALE GENOMIC DNA]</scope>
    <source>
        <strain evidence="2 3">AP3s5-JAC2a</strain>
    </source>
</reference>
<protein>
    <submittedName>
        <fullName evidence="2">Uncharacterized protein</fullName>
    </submittedName>
</protein>
<dbReference type="InParanoid" id="A0A177C1U4"/>
<evidence type="ECO:0000313" key="2">
    <source>
        <dbReference type="EMBL" id="OAG00600.1"/>
    </source>
</evidence>
<organism evidence="2 3">
    <name type="scientific">Paraphaeosphaeria sporulosa</name>
    <dbReference type="NCBI Taxonomy" id="1460663"/>
    <lineage>
        <taxon>Eukaryota</taxon>
        <taxon>Fungi</taxon>
        <taxon>Dikarya</taxon>
        <taxon>Ascomycota</taxon>
        <taxon>Pezizomycotina</taxon>
        <taxon>Dothideomycetes</taxon>
        <taxon>Pleosporomycetidae</taxon>
        <taxon>Pleosporales</taxon>
        <taxon>Massarineae</taxon>
        <taxon>Didymosphaeriaceae</taxon>
        <taxon>Paraphaeosphaeria</taxon>
    </lineage>
</organism>
<accession>A0A177C1U4</accession>
<dbReference type="RefSeq" id="XP_018030965.1">
    <property type="nucleotide sequence ID" value="XM_018185833.1"/>
</dbReference>
<gene>
    <name evidence="2" type="ORF">CC84DRAFT_316143</name>
</gene>
<dbReference type="EMBL" id="KV441559">
    <property type="protein sequence ID" value="OAG00600.1"/>
    <property type="molecule type" value="Genomic_DNA"/>
</dbReference>
<proteinExistence type="predicted"/>